<reference evidence="1 2" key="1">
    <citation type="submission" date="2016-04" db="EMBL/GenBank/DDBJ databases">
        <title>Genome analysis of Thermosulfurimonas dismutans, the first thermophilic sulfur-disproportionating bacterium of the phylum Thermodesulfobacteria.</title>
        <authorList>
            <person name="Mardanov A.V."/>
            <person name="Beletsky A.V."/>
            <person name="Kadnikov V.V."/>
            <person name="Slobodkin A.I."/>
            <person name="Ravin N.V."/>
        </authorList>
    </citation>
    <scope>NUCLEOTIDE SEQUENCE [LARGE SCALE GENOMIC DNA]</scope>
    <source>
        <strain evidence="1 2">S95</strain>
    </source>
</reference>
<dbReference type="InterPro" id="IPR044924">
    <property type="entry name" value="HAD-SF_hydro_IA_REG-2-like_cap"/>
</dbReference>
<dbReference type="PANTHER" id="PTHR46649:SF4">
    <property type="entry name" value="HALOACID DEHALOGENASE-LIKE HYDROLASE (HAD) SUPERFAMILY PROTEIN"/>
    <property type="match status" value="1"/>
</dbReference>
<dbReference type="SUPFAM" id="SSF56784">
    <property type="entry name" value="HAD-like"/>
    <property type="match status" value="1"/>
</dbReference>
<protein>
    <submittedName>
        <fullName evidence="1">2-haloalkanoic acid dehalogenase</fullName>
        <ecNumber evidence="1">3.8.1.2</ecNumber>
    </submittedName>
</protein>
<dbReference type="Pfam" id="PF00702">
    <property type="entry name" value="Hydrolase"/>
    <property type="match status" value="1"/>
</dbReference>
<sequence>MFKAIIFDAEGTLFHIRPSVGAIYAEVLRLFGREVPASELEARFRKLWPEIRKELTLFGKEECLEFWRKAFFETVSPWLDGLPEDETFRRAYEYFASPKAFVPAKGFPEVLSLLKKSGVKTAILSNWDERLHRLLSALGLKQAFDAIFTACELGVGKPDPEAFHLACEALGVRPEEALMIGNDPKEDYEGALRAGLQALLYRGEDLRTLLKKFLPEVQDGTL</sequence>
<proteinExistence type="predicted"/>
<dbReference type="AlphaFoldDB" id="A0A179D229"/>
<dbReference type="Gene3D" id="1.10.150.720">
    <property type="entry name" value="Haloacid dehalogenase-like hydrolase"/>
    <property type="match status" value="1"/>
</dbReference>
<dbReference type="NCBIfam" id="TIGR01509">
    <property type="entry name" value="HAD-SF-IA-v3"/>
    <property type="match status" value="1"/>
</dbReference>
<dbReference type="RefSeq" id="WP_068671376.1">
    <property type="nucleotide sequence ID" value="NZ_LWLG01000015.1"/>
</dbReference>
<dbReference type="NCBIfam" id="TIGR01549">
    <property type="entry name" value="HAD-SF-IA-v1"/>
    <property type="match status" value="1"/>
</dbReference>
<organism evidence="1 2">
    <name type="scientific">Thermosulfurimonas dismutans</name>
    <dbReference type="NCBI Taxonomy" id="999894"/>
    <lineage>
        <taxon>Bacteria</taxon>
        <taxon>Pseudomonadati</taxon>
        <taxon>Thermodesulfobacteriota</taxon>
        <taxon>Thermodesulfobacteria</taxon>
        <taxon>Thermodesulfobacteriales</taxon>
        <taxon>Thermodesulfobacteriaceae</taxon>
        <taxon>Thermosulfurimonas</taxon>
    </lineage>
</organism>
<keyword evidence="2" id="KW-1185">Reference proteome</keyword>
<dbReference type="EC" id="3.8.1.2" evidence="1"/>
<name>A0A179D229_9BACT</name>
<dbReference type="PRINTS" id="PR00413">
    <property type="entry name" value="HADHALOGNASE"/>
</dbReference>
<gene>
    <name evidence="1" type="ORF">TDIS_1751</name>
</gene>
<evidence type="ECO:0000313" key="2">
    <source>
        <dbReference type="Proteomes" id="UP000078390"/>
    </source>
</evidence>
<dbReference type="Gene3D" id="3.40.50.1000">
    <property type="entry name" value="HAD superfamily/HAD-like"/>
    <property type="match status" value="1"/>
</dbReference>
<accession>A0A179D229</accession>
<dbReference type="SFLD" id="SFLDS00003">
    <property type="entry name" value="Haloacid_Dehalogenase"/>
    <property type="match status" value="1"/>
</dbReference>
<dbReference type="InterPro" id="IPR023214">
    <property type="entry name" value="HAD_sf"/>
</dbReference>
<dbReference type="EMBL" id="LWLG01000015">
    <property type="protein sequence ID" value="OAQ20125.1"/>
    <property type="molecule type" value="Genomic_DNA"/>
</dbReference>
<dbReference type="GO" id="GO:0018784">
    <property type="term" value="F:(S)-2-haloacid dehalogenase activity"/>
    <property type="evidence" value="ECO:0007669"/>
    <property type="project" value="UniProtKB-EC"/>
</dbReference>
<dbReference type="SFLD" id="SFLDG01129">
    <property type="entry name" value="C1.5:_HAD__Beta-PGM__Phosphata"/>
    <property type="match status" value="1"/>
</dbReference>
<dbReference type="Proteomes" id="UP000078390">
    <property type="component" value="Unassembled WGS sequence"/>
</dbReference>
<evidence type="ECO:0000313" key="1">
    <source>
        <dbReference type="EMBL" id="OAQ20125.1"/>
    </source>
</evidence>
<comment type="caution">
    <text evidence="1">The sequence shown here is derived from an EMBL/GenBank/DDBJ whole genome shotgun (WGS) entry which is preliminary data.</text>
</comment>
<dbReference type="InterPro" id="IPR036412">
    <property type="entry name" value="HAD-like_sf"/>
</dbReference>
<dbReference type="InterPro" id="IPR006439">
    <property type="entry name" value="HAD-SF_hydro_IA"/>
</dbReference>
<keyword evidence="1" id="KW-0378">Hydrolase</keyword>
<dbReference type="PANTHER" id="PTHR46649">
    <property type="match status" value="1"/>
</dbReference>
<dbReference type="STRING" id="999894.TDIS_1751"/>
<dbReference type="OrthoDB" id="9802350at2"/>